<dbReference type="Gene3D" id="1.10.443.10">
    <property type="entry name" value="Intergrase catalytic core"/>
    <property type="match status" value="1"/>
</dbReference>
<dbReference type="InterPro" id="IPR050090">
    <property type="entry name" value="Tyrosine_recombinase_XerCD"/>
</dbReference>
<dbReference type="CDD" id="cd00798">
    <property type="entry name" value="INT_XerDC_C"/>
    <property type="match status" value="1"/>
</dbReference>
<dbReference type="EMBL" id="PFBH01000002">
    <property type="protein sequence ID" value="PIR85455.1"/>
    <property type="molecule type" value="Genomic_DNA"/>
</dbReference>
<dbReference type="SUPFAM" id="SSF56349">
    <property type="entry name" value="DNA breaking-rejoining enzymes"/>
    <property type="match status" value="1"/>
</dbReference>
<dbReference type="InterPro" id="IPR002104">
    <property type="entry name" value="Integrase_catalytic"/>
</dbReference>
<dbReference type="InterPro" id="IPR044068">
    <property type="entry name" value="CB"/>
</dbReference>
<dbReference type="NCBIfam" id="NF040815">
    <property type="entry name" value="recomb_XerA_Arch"/>
    <property type="match status" value="1"/>
</dbReference>
<proteinExistence type="predicted"/>
<evidence type="ECO:0000259" key="6">
    <source>
        <dbReference type="PROSITE" id="PS51900"/>
    </source>
</evidence>
<evidence type="ECO:0000313" key="8">
    <source>
        <dbReference type="Proteomes" id="UP000229315"/>
    </source>
</evidence>
<evidence type="ECO:0008006" key="9">
    <source>
        <dbReference type="Google" id="ProtNLM"/>
    </source>
</evidence>
<dbReference type="GO" id="GO:0003677">
    <property type="term" value="F:DNA binding"/>
    <property type="evidence" value="ECO:0007669"/>
    <property type="project" value="UniProtKB-UniRule"/>
</dbReference>
<dbReference type="InterPro" id="IPR004107">
    <property type="entry name" value="Integrase_SAM-like_N"/>
</dbReference>
<dbReference type="PROSITE" id="PS51898">
    <property type="entry name" value="TYR_RECOMBINASE"/>
    <property type="match status" value="1"/>
</dbReference>
<feature type="domain" description="Core-binding (CB)" evidence="6">
    <location>
        <begin position="23"/>
        <end position="116"/>
    </location>
</feature>
<dbReference type="PANTHER" id="PTHR30349">
    <property type="entry name" value="PHAGE INTEGRASE-RELATED"/>
    <property type="match status" value="1"/>
</dbReference>
<evidence type="ECO:0000313" key="7">
    <source>
        <dbReference type="EMBL" id="PIR85455.1"/>
    </source>
</evidence>
<dbReference type="Gene3D" id="1.10.150.130">
    <property type="match status" value="1"/>
</dbReference>
<sequence length="332" mass="37636">MVRSIAHSVLLCAHYSGILYAMATVTDLKREFLEYIEISKGRSLKTVENYDRYLTRFIEFSKVVSPTDITDKVVQEFRLWLNRQSAGASKHGVGTLKKKTQNYYLIALRAFLKYLHRQGVQTLPAERIELAKVPERSLDVVSSVELERLLNAPLEALQKADSPEKERVCLRDKAILELLFSTGLRVSELCALDVDIDLSRDELSVRGKGDKVRVVFLSGTAKKAIATYLKARTDMEEALFVDGRPKALHRITPRDIQRHIKKYATLAGITSQVTPHVLRHMFATDLLENGADLRSVQALLGHANIATTQVYTHVTDRHLHDIHKAFHGKKRK</sequence>
<accession>A0A2H0UI39</accession>
<evidence type="ECO:0000259" key="5">
    <source>
        <dbReference type="PROSITE" id="PS51898"/>
    </source>
</evidence>
<dbReference type="InterPro" id="IPR011010">
    <property type="entry name" value="DNA_brk_join_enz"/>
</dbReference>
<evidence type="ECO:0000256" key="3">
    <source>
        <dbReference type="ARBA" id="ARBA00023172"/>
    </source>
</evidence>
<dbReference type="InterPro" id="IPR013762">
    <property type="entry name" value="Integrase-like_cat_sf"/>
</dbReference>
<dbReference type="GO" id="GO:0006310">
    <property type="term" value="P:DNA recombination"/>
    <property type="evidence" value="ECO:0007669"/>
    <property type="project" value="UniProtKB-KW"/>
</dbReference>
<dbReference type="Pfam" id="PF02899">
    <property type="entry name" value="Phage_int_SAM_1"/>
    <property type="match status" value="1"/>
</dbReference>
<evidence type="ECO:0000256" key="1">
    <source>
        <dbReference type="ARBA" id="ARBA00022908"/>
    </source>
</evidence>
<keyword evidence="1" id="KW-0229">DNA integration</keyword>
<dbReference type="PROSITE" id="PS51900">
    <property type="entry name" value="CB"/>
    <property type="match status" value="1"/>
</dbReference>
<keyword evidence="3" id="KW-0233">DNA recombination</keyword>
<keyword evidence="2 4" id="KW-0238">DNA-binding</keyword>
<gene>
    <name evidence="7" type="ORF">COU15_00565</name>
</gene>
<evidence type="ECO:0000256" key="4">
    <source>
        <dbReference type="PROSITE-ProRule" id="PRU01248"/>
    </source>
</evidence>
<dbReference type="AlphaFoldDB" id="A0A2H0UI39"/>
<name>A0A2H0UI39_9BACT</name>
<protein>
    <recommendedName>
        <fullName evidence="9">Tyrosine recombinase XerC</fullName>
    </recommendedName>
</protein>
<dbReference type="Pfam" id="PF00589">
    <property type="entry name" value="Phage_integrase"/>
    <property type="match status" value="1"/>
</dbReference>
<dbReference type="Proteomes" id="UP000229315">
    <property type="component" value="Unassembled WGS sequence"/>
</dbReference>
<comment type="caution">
    <text evidence="7">The sequence shown here is derived from an EMBL/GenBank/DDBJ whole genome shotgun (WGS) entry which is preliminary data.</text>
</comment>
<reference evidence="8" key="1">
    <citation type="submission" date="2017-09" db="EMBL/GenBank/DDBJ databases">
        <title>Depth-based differentiation of microbial function through sediment-hosted aquifers and enrichment of novel symbionts in the deep terrestrial subsurface.</title>
        <authorList>
            <person name="Probst A.J."/>
            <person name="Ladd B."/>
            <person name="Jarett J.K."/>
            <person name="Geller-Mcgrath D.E."/>
            <person name="Sieber C.M.K."/>
            <person name="Emerson J.B."/>
            <person name="Anantharaman K."/>
            <person name="Thomas B.C."/>
            <person name="Malmstrom R."/>
            <person name="Stieglmeier M."/>
            <person name="Klingl A."/>
            <person name="Woyke T."/>
            <person name="Ryan C.M."/>
            <person name="Banfield J.F."/>
        </authorList>
    </citation>
    <scope>NUCLEOTIDE SEQUENCE [LARGE SCALE GENOMIC DNA]</scope>
</reference>
<organism evidence="7 8">
    <name type="scientific">Candidatus Kaiserbacteria bacterium CG10_big_fil_rev_8_21_14_0_10_45_20</name>
    <dbReference type="NCBI Taxonomy" id="1974607"/>
    <lineage>
        <taxon>Bacteria</taxon>
        <taxon>Candidatus Kaiseribacteriota</taxon>
    </lineage>
</organism>
<dbReference type="GO" id="GO:0015074">
    <property type="term" value="P:DNA integration"/>
    <property type="evidence" value="ECO:0007669"/>
    <property type="project" value="UniProtKB-KW"/>
</dbReference>
<feature type="domain" description="Tyr recombinase" evidence="5">
    <location>
        <begin position="136"/>
        <end position="324"/>
    </location>
</feature>
<dbReference type="InterPro" id="IPR010998">
    <property type="entry name" value="Integrase_recombinase_N"/>
</dbReference>
<evidence type="ECO:0000256" key="2">
    <source>
        <dbReference type="ARBA" id="ARBA00023125"/>
    </source>
</evidence>
<dbReference type="PANTHER" id="PTHR30349:SF81">
    <property type="entry name" value="TYROSINE RECOMBINASE XERC"/>
    <property type="match status" value="1"/>
</dbReference>